<reference evidence="2 3" key="1">
    <citation type="journal article" date="2021" name="BMC Genomics">
        <title>Datura genome reveals duplications of psychoactive alkaloid biosynthetic genes and high mutation rate following tissue culture.</title>
        <authorList>
            <person name="Rajewski A."/>
            <person name="Carter-House D."/>
            <person name="Stajich J."/>
            <person name="Litt A."/>
        </authorList>
    </citation>
    <scope>NUCLEOTIDE SEQUENCE [LARGE SCALE GENOMIC DNA]</scope>
    <source>
        <strain evidence="2">AR-01</strain>
    </source>
</reference>
<protein>
    <recommendedName>
        <fullName evidence="4">Aminotransferase-like plant mobile domain-containing protein</fullName>
    </recommendedName>
</protein>
<accession>A0ABS8USV1</accession>
<feature type="region of interest" description="Disordered" evidence="1">
    <location>
        <begin position="1"/>
        <end position="21"/>
    </location>
</feature>
<keyword evidence="3" id="KW-1185">Reference proteome</keyword>
<evidence type="ECO:0000313" key="2">
    <source>
        <dbReference type="EMBL" id="MCD9561287.1"/>
    </source>
</evidence>
<name>A0ABS8USV1_DATST</name>
<gene>
    <name evidence="2" type="ORF">HAX54_020317</name>
</gene>
<feature type="region of interest" description="Disordered" evidence="1">
    <location>
        <begin position="374"/>
        <end position="411"/>
    </location>
</feature>
<sequence length="685" mass="77202">MSSSQENFSQSATNNERKVVSTFDATKSSRATVSVDPLVQQQHHRHQLIFGSLTAPNCQSDMVQKDQNPQENWPEHRRGKAPIHEPLEEVDETVLVADILPRTLNFFSDCHGENHDNSVDRYESLIREKDLPRVRLDCGWSSDVDVSVVHEGTRITHHIDGFSLIYTYPFTIGIGLPVPQIIEELCRWYKICLAQLSPQVWRLVACIQHLANLAEVDFFMEHLINLYSPRFSRGGIFHLTPRGKMGLITNTEDDFDQGWYERFVIIPTEQLHRPAPFPFPESWSPNGLWGKKPTIRLPPSLGATTTSIQSTTAKVASSRRRGISPCAALSDSTKRRRVTTLTEPDVKGINSHLLQLLQVERNQRGTISKVVEVEDDDDEGEDDNSQDGEEALVESTTGFEPLGFGEEKVKDEKSSSCVPNFEVGISDPTSRRVVVNIPKGVDLLRDFSIAAQVFESLLGPEEKARLEKHDLENSFTQVTQPSAVATQEKASDQTDKFMTYSNDVKHLKSSIDVLQAEVSELRSMNAWLQVGRTSVVQQLKEIQREQKEREVSLSILTITNKKLKEEVSLKANECSHLYSAHNTLQERVTQLEADLALVGELHDKDEMEKARLKSRLNALRVRHNADRYAAELERMLLCLLLGLAIVMIVTDNSGKVAAATMVVKMNVIIMVKVVRVVKTDISNWQ</sequence>
<evidence type="ECO:0000256" key="1">
    <source>
        <dbReference type="SAM" id="MobiDB-lite"/>
    </source>
</evidence>
<proteinExistence type="predicted"/>
<comment type="caution">
    <text evidence="2">The sequence shown here is derived from an EMBL/GenBank/DDBJ whole genome shotgun (WGS) entry which is preliminary data.</text>
</comment>
<dbReference type="PANTHER" id="PTHR31099:SF49">
    <property type="entry name" value="MYOSIN HEAVY CHAIN-LIKE PROTEIN"/>
    <property type="match status" value="1"/>
</dbReference>
<dbReference type="Proteomes" id="UP000823775">
    <property type="component" value="Unassembled WGS sequence"/>
</dbReference>
<dbReference type="EMBL" id="JACEIK010002453">
    <property type="protein sequence ID" value="MCD9561287.1"/>
    <property type="molecule type" value="Genomic_DNA"/>
</dbReference>
<dbReference type="PANTHER" id="PTHR31099">
    <property type="entry name" value="OS06G0165300 PROTEIN"/>
    <property type="match status" value="1"/>
</dbReference>
<organism evidence="2 3">
    <name type="scientific">Datura stramonium</name>
    <name type="common">Jimsonweed</name>
    <name type="synonym">Common thornapple</name>
    <dbReference type="NCBI Taxonomy" id="4076"/>
    <lineage>
        <taxon>Eukaryota</taxon>
        <taxon>Viridiplantae</taxon>
        <taxon>Streptophyta</taxon>
        <taxon>Embryophyta</taxon>
        <taxon>Tracheophyta</taxon>
        <taxon>Spermatophyta</taxon>
        <taxon>Magnoliopsida</taxon>
        <taxon>eudicotyledons</taxon>
        <taxon>Gunneridae</taxon>
        <taxon>Pentapetalae</taxon>
        <taxon>asterids</taxon>
        <taxon>lamiids</taxon>
        <taxon>Solanales</taxon>
        <taxon>Solanaceae</taxon>
        <taxon>Solanoideae</taxon>
        <taxon>Datureae</taxon>
        <taxon>Datura</taxon>
    </lineage>
</organism>
<feature type="compositionally biased region" description="Acidic residues" evidence="1">
    <location>
        <begin position="374"/>
        <end position="392"/>
    </location>
</feature>
<feature type="compositionally biased region" description="Polar residues" evidence="1">
    <location>
        <begin position="1"/>
        <end position="14"/>
    </location>
</feature>
<evidence type="ECO:0000313" key="3">
    <source>
        <dbReference type="Proteomes" id="UP000823775"/>
    </source>
</evidence>
<evidence type="ECO:0008006" key="4">
    <source>
        <dbReference type="Google" id="ProtNLM"/>
    </source>
</evidence>